<dbReference type="Gene3D" id="2.130.10.10">
    <property type="entry name" value="YVTN repeat-like/Quinoprotein amine dehydrogenase"/>
    <property type="match status" value="2"/>
</dbReference>
<evidence type="ECO:0000256" key="3">
    <source>
        <dbReference type="SAM" id="Phobius"/>
    </source>
</evidence>
<keyword evidence="3" id="KW-1133">Transmembrane helix</keyword>
<dbReference type="PANTHER" id="PTHR44489:SF11">
    <property type="entry name" value="WD REPEAT DOMAIN 86"/>
    <property type="match status" value="1"/>
</dbReference>
<feature type="region of interest" description="Disordered" evidence="2">
    <location>
        <begin position="99"/>
        <end position="118"/>
    </location>
</feature>
<dbReference type="InterPro" id="IPR015943">
    <property type="entry name" value="WD40/YVTN_repeat-like_dom_sf"/>
</dbReference>
<comment type="caution">
    <text evidence="5">The sequence shown here is derived from an EMBL/GenBank/DDBJ whole genome shotgun (WGS) entry which is preliminary data.</text>
</comment>
<feature type="transmembrane region" description="Helical" evidence="3">
    <location>
        <begin position="173"/>
        <end position="193"/>
    </location>
</feature>
<evidence type="ECO:0000313" key="5">
    <source>
        <dbReference type="EMBL" id="CAJ1387878.1"/>
    </source>
</evidence>
<evidence type="ECO:0000313" key="6">
    <source>
        <dbReference type="Proteomes" id="UP001178507"/>
    </source>
</evidence>
<proteinExistence type="predicted"/>
<feature type="transmembrane region" description="Helical" evidence="3">
    <location>
        <begin position="287"/>
        <end position="307"/>
    </location>
</feature>
<feature type="chain" id="PRO_5041266015" evidence="4">
    <location>
        <begin position="18"/>
        <end position="693"/>
    </location>
</feature>
<keyword evidence="1" id="KW-0853">WD repeat</keyword>
<organism evidence="5 6">
    <name type="scientific">Effrenium voratum</name>
    <dbReference type="NCBI Taxonomy" id="2562239"/>
    <lineage>
        <taxon>Eukaryota</taxon>
        <taxon>Sar</taxon>
        <taxon>Alveolata</taxon>
        <taxon>Dinophyceae</taxon>
        <taxon>Suessiales</taxon>
        <taxon>Symbiodiniaceae</taxon>
        <taxon>Effrenium</taxon>
    </lineage>
</organism>
<keyword evidence="3" id="KW-0472">Membrane</keyword>
<accession>A0AA36IJH1</accession>
<protein>
    <submittedName>
        <fullName evidence="5">Uncharacterized protein</fullName>
    </submittedName>
</protein>
<dbReference type="SUPFAM" id="SSF50998">
    <property type="entry name" value="Quinoprotein alcohol dehydrogenase-like"/>
    <property type="match status" value="1"/>
</dbReference>
<dbReference type="InterPro" id="IPR011047">
    <property type="entry name" value="Quinoprotein_ADH-like_sf"/>
</dbReference>
<dbReference type="SMART" id="SM00320">
    <property type="entry name" value="WD40"/>
    <property type="match status" value="4"/>
</dbReference>
<keyword evidence="6" id="KW-1185">Reference proteome</keyword>
<dbReference type="Pfam" id="PF00400">
    <property type="entry name" value="WD40"/>
    <property type="match status" value="1"/>
</dbReference>
<feature type="transmembrane region" description="Helical" evidence="3">
    <location>
        <begin position="58"/>
        <end position="78"/>
    </location>
</feature>
<evidence type="ECO:0000256" key="1">
    <source>
        <dbReference type="PROSITE-ProRule" id="PRU00221"/>
    </source>
</evidence>
<keyword evidence="4" id="KW-0732">Signal</keyword>
<dbReference type="Proteomes" id="UP001178507">
    <property type="component" value="Unassembled WGS sequence"/>
</dbReference>
<dbReference type="AlphaFoldDB" id="A0AA36IJH1"/>
<feature type="repeat" description="WD" evidence="1">
    <location>
        <begin position="636"/>
        <end position="675"/>
    </location>
</feature>
<dbReference type="InterPro" id="IPR001680">
    <property type="entry name" value="WD40_rpt"/>
</dbReference>
<evidence type="ECO:0000256" key="4">
    <source>
        <dbReference type="SAM" id="SignalP"/>
    </source>
</evidence>
<gene>
    <name evidence="5" type="ORF">EVOR1521_LOCUS13857</name>
</gene>
<feature type="transmembrane region" description="Helical" evidence="3">
    <location>
        <begin position="213"/>
        <end position="232"/>
    </location>
</feature>
<reference evidence="5" key="1">
    <citation type="submission" date="2023-08" db="EMBL/GenBank/DDBJ databases">
        <authorList>
            <person name="Chen Y."/>
            <person name="Shah S."/>
            <person name="Dougan E. K."/>
            <person name="Thang M."/>
            <person name="Chan C."/>
        </authorList>
    </citation>
    <scope>NUCLEOTIDE SEQUENCE</scope>
</reference>
<feature type="signal peptide" evidence="4">
    <location>
        <begin position="1"/>
        <end position="17"/>
    </location>
</feature>
<dbReference type="PROSITE" id="PS50082">
    <property type="entry name" value="WD_REPEATS_2"/>
    <property type="match status" value="2"/>
</dbReference>
<feature type="repeat" description="WD" evidence="1">
    <location>
        <begin position="554"/>
        <end position="593"/>
    </location>
</feature>
<dbReference type="PANTHER" id="PTHR44489">
    <property type="match status" value="1"/>
</dbReference>
<dbReference type="EMBL" id="CAUJNA010001591">
    <property type="protein sequence ID" value="CAJ1387878.1"/>
    <property type="molecule type" value="Genomic_DNA"/>
</dbReference>
<name>A0AA36IJH1_9DINO</name>
<evidence type="ECO:0000256" key="2">
    <source>
        <dbReference type="SAM" id="MobiDB-lite"/>
    </source>
</evidence>
<sequence>MLRHGLLGFLVLALALTENATVLRDDLTNTTNLTSHRPQEENDTAHLGKEALEARKTFYVTIIAALCGSLVLASICVLKRKQARKAESNHLNPVELEMQKTPSGGARSGGGAGYEALGDANEGGEGLGQLTKEELEDALEAQQMSEEERNARLNQWAQERSEKLRLEHRDFFLLRKVVLVVFMLCYILGSVGLPYLHRTEASCSQGFFWETHMQFLLLFCVTKLAELGLMFADDMVPWDQVETSHFLLKFLPSFLGYLDGYTDANAVFIAGSCDDTLAQTLAYLMGISYLVGVVLLQWVLMFILAAGDPSHACLLKLLHMDMLASCMTLPADQKWVWDMLALVRTFGEDMPQAVLQTVYLVKVKRNWFMLVSVIMALCASIKALHEARARALAATGADKEYENRERDFMVYSCSQDATIRSWNVKEGTCTSTISSRGPANAIAASGGRLYSAHDDGLIREWSLETGQQTRTFPHPGSNATVRAGRYLFSWASAAHGCKYKMFSLESGECLNDFPAPSMYKASLFIKGDSFYGTSTSTSEVCRWSISSGDLLGTFAGHRRPINAIFATSKRLFTGAQDGLVKEWSLDSGLETRTFSDHQDGFLAPLAVVTDKLYNGSGVQHDINEWSLLTGQLLRRFAGHGRAVMSIVMLEQKLYSSSHDATIKEWSLATGECEQTFEGHTSYVSNIIVMYRDD</sequence>
<keyword evidence="3" id="KW-0812">Transmembrane</keyword>
<dbReference type="InterPro" id="IPR044715">
    <property type="entry name" value="WDR86-like"/>
</dbReference>